<dbReference type="Gene3D" id="3.20.20.70">
    <property type="entry name" value="Aldolase class I"/>
    <property type="match status" value="1"/>
</dbReference>
<name>A0A5S4FVE1_9ACTN</name>
<dbReference type="SMART" id="SM00729">
    <property type="entry name" value="Elp3"/>
    <property type="match status" value="1"/>
</dbReference>
<dbReference type="EMBL" id="VCKX01000236">
    <property type="protein sequence ID" value="TMR24746.1"/>
    <property type="molecule type" value="Genomic_DNA"/>
</dbReference>
<sequence>MEPYMFVFTHRPHRKSLEVQDVQGYSPAVLSDVTLPYLRHPEQVADDRATGFVERAIGRGWLSPQKELNGVLRIVKAEPWLRRMQIETALTCNFSCDYCYSGSAPTRRERLAPAEIVALLDQAADLAVREICFTGGEFLLYPSWRDLVAHARSHDMIVDIHTNGYLLDDGAIAHITQSKVRQVQVTMESHLAEIHESIRGRKGSWSRVMRNIKAARDAGLRTKVVTQVHRKNLSTIRETAKWFHNELGQMVNLDRIVGGGDDFAVSHEEFWEAVAPLMGLGARASRLCDPADAGIPGVEPECGVGADLVYVTADGEIALCPTMTSRESALFSGPNLRETSLEDAWYSSQVFTRYRGVNCENTHQCPAAGSCRGGCRSNAYAETGRVEAPDVIACNINKNPGGVFVDFIGRYADGDFTPVTV</sequence>
<dbReference type="InterPro" id="IPR023885">
    <property type="entry name" value="4Fe4S-binding_SPASM_dom"/>
</dbReference>
<dbReference type="OrthoDB" id="9782387at2"/>
<dbReference type="PROSITE" id="PS51918">
    <property type="entry name" value="RADICAL_SAM"/>
    <property type="match status" value="1"/>
</dbReference>
<accession>A0A5S4FVE1</accession>
<dbReference type="InterPro" id="IPR013785">
    <property type="entry name" value="Aldolase_TIM"/>
</dbReference>
<dbReference type="Pfam" id="PF04055">
    <property type="entry name" value="Radical_SAM"/>
    <property type="match status" value="1"/>
</dbReference>
<dbReference type="GO" id="GO:0046872">
    <property type="term" value="F:metal ion binding"/>
    <property type="evidence" value="ECO:0007669"/>
    <property type="project" value="UniProtKB-KW"/>
</dbReference>
<comment type="caution">
    <text evidence="6">The sequence shown here is derived from an EMBL/GenBank/DDBJ whole genome shotgun (WGS) entry which is preliminary data.</text>
</comment>
<dbReference type="Proteomes" id="UP000306628">
    <property type="component" value="Unassembled WGS sequence"/>
</dbReference>
<dbReference type="SUPFAM" id="SSF102114">
    <property type="entry name" value="Radical SAM enzymes"/>
    <property type="match status" value="1"/>
</dbReference>
<protein>
    <submittedName>
        <fullName evidence="6">Radical SAM protein</fullName>
    </submittedName>
</protein>
<evidence type="ECO:0000256" key="4">
    <source>
        <dbReference type="ARBA" id="ARBA00023014"/>
    </source>
</evidence>
<dbReference type="PANTHER" id="PTHR11228">
    <property type="entry name" value="RADICAL SAM DOMAIN PROTEIN"/>
    <property type="match status" value="1"/>
</dbReference>
<feature type="domain" description="Radical SAM core" evidence="5">
    <location>
        <begin position="78"/>
        <end position="283"/>
    </location>
</feature>
<evidence type="ECO:0000256" key="1">
    <source>
        <dbReference type="ARBA" id="ARBA00022691"/>
    </source>
</evidence>
<keyword evidence="3" id="KW-0408">Iron</keyword>
<organism evidence="6 7">
    <name type="scientific">Nonomuraea zeae</name>
    <dbReference type="NCBI Taxonomy" id="1642303"/>
    <lineage>
        <taxon>Bacteria</taxon>
        <taxon>Bacillati</taxon>
        <taxon>Actinomycetota</taxon>
        <taxon>Actinomycetes</taxon>
        <taxon>Streptosporangiales</taxon>
        <taxon>Streptosporangiaceae</taxon>
        <taxon>Nonomuraea</taxon>
    </lineage>
</organism>
<keyword evidence="7" id="KW-1185">Reference proteome</keyword>
<dbReference type="AlphaFoldDB" id="A0A5S4FVE1"/>
<proteinExistence type="predicted"/>
<dbReference type="SFLD" id="SFLDG01386">
    <property type="entry name" value="main_SPASM_domain-containing"/>
    <property type="match status" value="1"/>
</dbReference>
<dbReference type="GO" id="GO:0051536">
    <property type="term" value="F:iron-sulfur cluster binding"/>
    <property type="evidence" value="ECO:0007669"/>
    <property type="project" value="UniProtKB-KW"/>
</dbReference>
<evidence type="ECO:0000259" key="5">
    <source>
        <dbReference type="PROSITE" id="PS51918"/>
    </source>
</evidence>
<dbReference type="Pfam" id="PF13186">
    <property type="entry name" value="SPASM"/>
    <property type="match status" value="1"/>
</dbReference>
<dbReference type="NCBIfam" id="TIGR04085">
    <property type="entry name" value="rSAM_more_4Fe4S"/>
    <property type="match status" value="1"/>
</dbReference>
<dbReference type="SFLD" id="SFLDG01067">
    <property type="entry name" value="SPASM/twitch_domain_containing"/>
    <property type="match status" value="1"/>
</dbReference>
<reference evidence="6 7" key="1">
    <citation type="submission" date="2019-05" db="EMBL/GenBank/DDBJ databases">
        <title>Draft genome sequence of Nonomuraea zeae DSM 100528.</title>
        <authorList>
            <person name="Saricaoglu S."/>
            <person name="Isik K."/>
        </authorList>
    </citation>
    <scope>NUCLEOTIDE SEQUENCE [LARGE SCALE GENOMIC DNA]</scope>
    <source>
        <strain evidence="6 7">DSM 100528</strain>
    </source>
</reference>
<evidence type="ECO:0000313" key="6">
    <source>
        <dbReference type="EMBL" id="TMR24746.1"/>
    </source>
</evidence>
<dbReference type="InterPro" id="IPR007197">
    <property type="entry name" value="rSAM"/>
</dbReference>
<keyword evidence="2" id="KW-0479">Metal-binding</keyword>
<dbReference type="InterPro" id="IPR050377">
    <property type="entry name" value="Radical_SAM_PqqE_MftC-like"/>
</dbReference>
<evidence type="ECO:0000256" key="3">
    <source>
        <dbReference type="ARBA" id="ARBA00023004"/>
    </source>
</evidence>
<dbReference type="InterPro" id="IPR058240">
    <property type="entry name" value="rSAM_sf"/>
</dbReference>
<dbReference type="PANTHER" id="PTHR11228:SF7">
    <property type="entry name" value="PQQA PEPTIDE CYCLASE"/>
    <property type="match status" value="1"/>
</dbReference>
<dbReference type="GO" id="GO:0003824">
    <property type="term" value="F:catalytic activity"/>
    <property type="evidence" value="ECO:0007669"/>
    <property type="project" value="InterPro"/>
</dbReference>
<dbReference type="CDD" id="cd01335">
    <property type="entry name" value="Radical_SAM"/>
    <property type="match status" value="1"/>
</dbReference>
<evidence type="ECO:0000313" key="7">
    <source>
        <dbReference type="Proteomes" id="UP000306628"/>
    </source>
</evidence>
<keyword evidence="1" id="KW-0949">S-adenosyl-L-methionine</keyword>
<dbReference type="SFLD" id="SFLDS00029">
    <property type="entry name" value="Radical_SAM"/>
    <property type="match status" value="1"/>
</dbReference>
<dbReference type="InterPro" id="IPR006638">
    <property type="entry name" value="Elp3/MiaA/NifB-like_rSAM"/>
</dbReference>
<evidence type="ECO:0000256" key="2">
    <source>
        <dbReference type="ARBA" id="ARBA00022723"/>
    </source>
</evidence>
<keyword evidence="4" id="KW-0411">Iron-sulfur</keyword>
<gene>
    <name evidence="6" type="ORF">ETD85_46185</name>
</gene>